<evidence type="ECO:0000256" key="6">
    <source>
        <dbReference type="ARBA" id="ARBA00023277"/>
    </source>
</evidence>
<dbReference type="InterPro" id="IPR001000">
    <property type="entry name" value="GH10_dom"/>
</dbReference>
<proteinExistence type="inferred from homology"/>
<keyword evidence="4 10" id="KW-0732">Signal</keyword>
<dbReference type="PANTHER" id="PTHR31490">
    <property type="entry name" value="GLYCOSYL HYDROLASE"/>
    <property type="match status" value="1"/>
</dbReference>
<keyword evidence="6 9" id="KW-0119">Carbohydrate metabolism</keyword>
<dbReference type="AlphaFoldDB" id="A0A6B3NC34"/>
<dbReference type="Gene3D" id="3.20.20.80">
    <property type="entry name" value="Glycosidases"/>
    <property type="match status" value="1"/>
</dbReference>
<dbReference type="PRINTS" id="PR00134">
    <property type="entry name" value="GLHYDRLASE10"/>
</dbReference>
<evidence type="ECO:0000256" key="9">
    <source>
        <dbReference type="RuleBase" id="RU361174"/>
    </source>
</evidence>
<feature type="domain" description="GH10" evidence="11">
    <location>
        <begin position="50"/>
        <end position="385"/>
    </location>
</feature>
<dbReference type="InterPro" id="IPR017853">
    <property type="entry name" value="GH"/>
</dbReference>
<dbReference type="SMART" id="SM00633">
    <property type="entry name" value="Glyco_10"/>
    <property type="match status" value="1"/>
</dbReference>
<evidence type="ECO:0000256" key="10">
    <source>
        <dbReference type="SAM" id="SignalP"/>
    </source>
</evidence>
<dbReference type="InterPro" id="IPR044846">
    <property type="entry name" value="GH10"/>
</dbReference>
<dbReference type="PROSITE" id="PS51257">
    <property type="entry name" value="PROKAR_LIPOPROTEIN"/>
    <property type="match status" value="1"/>
</dbReference>
<evidence type="ECO:0000256" key="1">
    <source>
        <dbReference type="ARBA" id="ARBA00000681"/>
    </source>
</evidence>
<dbReference type="EMBL" id="JAAHFQ010000046">
    <property type="protein sequence ID" value="NER26728.1"/>
    <property type="molecule type" value="Genomic_DNA"/>
</dbReference>
<accession>A0A6B3NC34</accession>
<evidence type="ECO:0000256" key="5">
    <source>
        <dbReference type="ARBA" id="ARBA00022801"/>
    </source>
</evidence>
<dbReference type="GO" id="GO:0031176">
    <property type="term" value="F:endo-1,4-beta-xylanase activity"/>
    <property type="evidence" value="ECO:0007669"/>
    <property type="project" value="UniProtKB-EC"/>
</dbReference>
<keyword evidence="7 9" id="KW-0326">Glycosidase</keyword>
<keyword evidence="5 9" id="KW-0378">Hydrolase</keyword>
<protein>
    <recommendedName>
        <fullName evidence="9">Beta-xylanase</fullName>
        <ecNumber evidence="9">3.2.1.8</ecNumber>
    </recommendedName>
</protein>
<comment type="catalytic activity">
    <reaction evidence="1 9">
        <text>Endohydrolysis of (1-&gt;4)-beta-D-xylosidic linkages in xylans.</text>
        <dbReference type="EC" id="3.2.1.8"/>
    </reaction>
</comment>
<gene>
    <name evidence="12" type="ORF">F6J89_03640</name>
</gene>
<reference evidence="12" key="1">
    <citation type="submission" date="2019-11" db="EMBL/GenBank/DDBJ databases">
        <title>Genomic insights into an expanded diversity of filamentous marine cyanobacteria reveals the extraordinary biosynthetic potential of Moorea and Okeania.</title>
        <authorList>
            <person name="Ferreira Leao T."/>
            <person name="Wang M."/>
            <person name="Moss N."/>
            <person name="Da Silva R."/>
            <person name="Sanders J."/>
            <person name="Nurk S."/>
            <person name="Gurevich A."/>
            <person name="Humphrey G."/>
            <person name="Reher R."/>
            <person name="Zhu Q."/>
            <person name="Belda-Ferre P."/>
            <person name="Glukhov E."/>
            <person name="Rex R."/>
            <person name="Dorrestein P.C."/>
            <person name="Knight R."/>
            <person name="Pevzner P."/>
            <person name="Gerwick W.H."/>
            <person name="Gerwick L."/>
        </authorList>
    </citation>
    <scope>NUCLEOTIDE SEQUENCE</scope>
    <source>
        <strain evidence="12">SIO1C4</strain>
    </source>
</reference>
<evidence type="ECO:0000256" key="3">
    <source>
        <dbReference type="ARBA" id="ARBA00022651"/>
    </source>
</evidence>
<feature type="signal peptide" evidence="10">
    <location>
        <begin position="1"/>
        <end position="27"/>
    </location>
</feature>
<organism evidence="12">
    <name type="scientific">Symploca sp. SIO1C4</name>
    <dbReference type="NCBI Taxonomy" id="2607765"/>
    <lineage>
        <taxon>Bacteria</taxon>
        <taxon>Bacillati</taxon>
        <taxon>Cyanobacteriota</taxon>
        <taxon>Cyanophyceae</taxon>
        <taxon>Coleofasciculales</taxon>
        <taxon>Coleofasciculaceae</taxon>
        <taxon>Symploca</taxon>
    </lineage>
</organism>
<evidence type="ECO:0000256" key="7">
    <source>
        <dbReference type="ARBA" id="ARBA00023295"/>
    </source>
</evidence>
<dbReference type="EC" id="3.2.1.8" evidence="9"/>
<evidence type="ECO:0000256" key="4">
    <source>
        <dbReference type="ARBA" id="ARBA00022729"/>
    </source>
</evidence>
<dbReference type="GO" id="GO:0045493">
    <property type="term" value="P:xylan catabolic process"/>
    <property type="evidence" value="ECO:0007669"/>
    <property type="project" value="UniProtKB-KW"/>
</dbReference>
<evidence type="ECO:0000256" key="8">
    <source>
        <dbReference type="ARBA" id="ARBA00023326"/>
    </source>
</evidence>
<dbReference type="PROSITE" id="PS51760">
    <property type="entry name" value="GH10_2"/>
    <property type="match status" value="1"/>
</dbReference>
<comment type="similarity">
    <text evidence="2 9">Belongs to the glycosyl hydrolase 10 (cellulase F) family.</text>
</comment>
<dbReference type="Pfam" id="PF00331">
    <property type="entry name" value="Glyco_hydro_10"/>
    <property type="match status" value="1"/>
</dbReference>
<feature type="chain" id="PRO_5025332362" description="Beta-xylanase" evidence="10">
    <location>
        <begin position="28"/>
        <end position="392"/>
    </location>
</feature>
<keyword evidence="3 12" id="KW-0858">Xylan degradation</keyword>
<evidence type="ECO:0000313" key="12">
    <source>
        <dbReference type="EMBL" id="NER26728.1"/>
    </source>
</evidence>
<name>A0A6B3NC34_9CYAN</name>
<dbReference type="PANTHER" id="PTHR31490:SF88">
    <property type="entry name" value="BETA-XYLANASE"/>
    <property type="match status" value="1"/>
</dbReference>
<sequence length="392" mass="44186">MYNHRLLTRRHALWLGLATVAGMSACAKGKSIKQDQQVQVVGKSERDFTVTGETSLKERAAAKGLIYGASGRYRDLSSNSDLADHYTQECAILVPGNDLKWPTLRPSPDRFDFTKGDWLANFAHTHGMLFRGHTLVWNQGLPKWFQETVNKQNAEHILVEHIQKVARHYAGQMHSWDVVNEAVYPKHQRSDSLRRSPWLKFLGSDYIDLAFRAAAEADPQTILVYNDVRMNTDTEDGEATRIAILKLLERLKSRGTPVHALGMQAHLWAKDQAPLNPRKIRAFVGDVADLGLKIMVTELDVKDQHLPKDTNVRDRIVAGAYEDYLSAVLDEPAVISVITWGLSDPYSWRAKPQFGGDRKDGTPVRPLPLDAQMKRKLAWNAIARALDNAPKR</sequence>
<evidence type="ECO:0000259" key="11">
    <source>
        <dbReference type="PROSITE" id="PS51760"/>
    </source>
</evidence>
<keyword evidence="8 9" id="KW-0624">Polysaccharide degradation</keyword>
<comment type="caution">
    <text evidence="12">The sequence shown here is derived from an EMBL/GenBank/DDBJ whole genome shotgun (WGS) entry which is preliminary data.</text>
</comment>
<dbReference type="SUPFAM" id="SSF51445">
    <property type="entry name" value="(Trans)glycosidases"/>
    <property type="match status" value="1"/>
</dbReference>
<evidence type="ECO:0000256" key="2">
    <source>
        <dbReference type="ARBA" id="ARBA00007495"/>
    </source>
</evidence>